<dbReference type="SUPFAM" id="SSF55073">
    <property type="entry name" value="Nucleotide cyclase"/>
    <property type="match status" value="1"/>
</dbReference>
<organism evidence="10 11">
    <name type="scientific">Granulicella pectinivorans</name>
    <dbReference type="NCBI Taxonomy" id="474950"/>
    <lineage>
        <taxon>Bacteria</taxon>
        <taxon>Pseudomonadati</taxon>
        <taxon>Acidobacteriota</taxon>
        <taxon>Terriglobia</taxon>
        <taxon>Terriglobales</taxon>
        <taxon>Acidobacteriaceae</taxon>
        <taxon>Granulicella</taxon>
    </lineage>
</organism>
<dbReference type="InterPro" id="IPR050469">
    <property type="entry name" value="Diguanylate_Cyclase"/>
</dbReference>
<dbReference type="AlphaFoldDB" id="A0A1I6MY94"/>
<evidence type="ECO:0000256" key="2">
    <source>
        <dbReference type="ARBA" id="ARBA00012528"/>
    </source>
</evidence>
<evidence type="ECO:0000256" key="7">
    <source>
        <dbReference type="ARBA" id="ARBA00034247"/>
    </source>
</evidence>
<dbReference type="GO" id="GO:0005886">
    <property type="term" value="C:plasma membrane"/>
    <property type="evidence" value="ECO:0007669"/>
    <property type="project" value="UniProtKB-SubCell"/>
</dbReference>
<dbReference type="CDD" id="cd01949">
    <property type="entry name" value="GGDEF"/>
    <property type="match status" value="1"/>
</dbReference>
<gene>
    <name evidence="10" type="ORF">SAMN05421771_3739</name>
</gene>
<dbReference type="NCBIfam" id="TIGR00254">
    <property type="entry name" value="GGDEF"/>
    <property type="match status" value="1"/>
</dbReference>
<evidence type="ECO:0000313" key="11">
    <source>
        <dbReference type="Proteomes" id="UP000199024"/>
    </source>
</evidence>
<evidence type="ECO:0000256" key="3">
    <source>
        <dbReference type="ARBA" id="ARBA00022475"/>
    </source>
</evidence>
<dbReference type="EMBL" id="FOZL01000002">
    <property type="protein sequence ID" value="SFS20639.1"/>
    <property type="molecule type" value="Genomic_DNA"/>
</dbReference>
<dbReference type="OrthoDB" id="9759607at2"/>
<dbReference type="PANTHER" id="PTHR45138:SF9">
    <property type="entry name" value="DIGUANYLATE CYCLASE DGCM-RELATED"/>
    <property type="match status" value="1"/>
</dbReference>
<dbReference type="RefSeq" id="WP_089842455.1">
    <property type="nucleotide sequence ID" value="NZ_FOZL01000002.1"/>
</dbReference>
<dbReference type="SMART" id="SM00267">
    <property type="entry name" value="GGDEF"/>
    <property type="match status" value="1"/>
</dbReference>
<dbReference type="Pfam" id="PF05231">
    <property type="entry name" value="MASE1"/>
    <property type="match status" value="1"/>
</dbReference>
<dbReference type="GO" id="GO:1902201">
    <property type="term" value="P:negative regulation of bacterial-type flagellum-dependent cell motility"/>
    <property type="evidence" value="ECO:0007669"/>
    <property type="project" value="TreeGrafter"/>
</dbReference>
<evidence type="ECO:0000256" key="5">
    <source>
        <dbReference type="ARBA" id="ARBA00022989"/>
    </source>
</evidence>
<dbReference type="PANTHER" id="PTHR45138">
    <property type="entry name" value="REGULATORY COMPONENTS OF SENSORY TRANSDUCTION SYSTEM"/>
    <property type="match status" value="1"/>
</dbReference>
<accession>A0A1I6MY94</accession>
<proteinExistence type="predicted"/>
<dbReference type="STRING" id="474950.SAMN05421771_3739"/>
<dbReference type="InterPro" id="IPR043128">
    <property type="entry name" value="Rev_trsase/Diguanyl_cyclase"/>
</dbReference>
<feature type="transmembrane region" description="Helical" evidence="8">
    <location>
        <begin position="256"/>
        <end position="274"/>
    </location>
</feature>
<keyword evidence="11" id="KW-1185">Reference proteome</keyword>
<dbReference type="PROSITE" id="PS50887">
    <property type="entry name" value="GGDEF"/>
    <property type="match status" value="1"/>
</dbReference>
<feature type="transmembrane region" description="Helical" evidence="8">
    <location>
        <begin position="138"/>
        <end position="163"/>
    </location>
</feature>
<dbReference type="Proteomes" id="UP000199024">
    <property type="component" value="Unassembled WGS sequence"/>
</dbReference>
<evidence type="ECO:0000256" key="1">
    <source>
        <dbReference type="ARBA" id="ARBA00004651"/>
    </source>
</evidence>
<comment type="catalytic activity">
    <reaction evidence="7">
        <text>2 GTP = 3',3'-c-di-GMP + 2 diphosphate</text>
        <dbReference type="Rhea" id="RHEA:24898"/>
        <dbReference type="ChEBI" id="CHEBI:33019"/>
        <dbReference type="ChEBI" id="CHEBI:37565"/>
        <dbReference type="ChEBI" id="CHEBI:58805"/>
        <dbReference type="EC" id="2.7.7.65"/>
    </reaction>
</comment>
<keyword evidence="5 8" id="KW-1133">Transmembrane helix</keyword>
<evidence type="ECO:0000256" key="6">
    <source>
        <dbReference type="ARBA" id="ARBA00023136"/>
    </source>
</evidence>
<dbReference type="Gene3D" id="3.30.70.270">
    <property type="match status" value="1"/>
</dbReference>
<comment type="subcellular location">
    <subcellularLocation>
        <location evidence="1">Cell membrane</location>
        <topology evidence="1">Multi-pass membrane protein</topology>
    </subcellularLocation>
</comment>
<dbReference type="Pfam" id="PF00990">
    <property type="entry name" value="GGDEF"/>
    <property type="match status" value="1"/>
</dbReference>
<dbReference type="InterPro" id="IPR029787">
    <property type="entry name" value="Nucleotide_cyclase"/>
</dbReference>
<name>A0A1I6MY94_9BACT</name>
<evidence type="ECO:0000259" key="9">
    <source>
        <dbReference type="PROSITE" id="PS50887"/>
    </source>
</evidence>
<feature type="transmembrane region" description="Helical" evidence="8">
    <location>
        <begin position="23"/>
        <end position="44"/>
    </location>
</feature>
<sequence length="517" mass="55428">MLGCRFGGGLLDVHAGIRERGRWGIAGLCLLTIAAVATTAWVGLVLGRGAGHVPAVWWANAVLLAIVLLNRHRDRWALIAAGYLGNVLAHLLMRDPLSQVVLLSLCDTSEATFAIFAVQWRMPIELEGRFDLTDRGRLLRFVCFAVLLGPLMASALAGLILYLLEGSNLMTALRWFPPSALGMAIVTPLLLGLARRETKALFAPHRIVKTLLYLGFLGATTLGIFSRGQFPLLFLLFPPLVFLVVELGVSGGALGACVVAAIGSAFTVAGHGVMAQTEGSTLEGRILILQLFLATAVLSVDVVGLVLGDLKRSAAIEEAARGKLYDALETLEGVARLDPTTRIANRRRLDEVLEDEWQRAVRDCSSLSIVLMDVDRFKSYNDLYGHIAGDEALRLVAEIAGRSLQRPGDLLARFGGEEFAMVLPHTTEQGASQIAEQVRRAIREAALLHESPAGQVLTVSLGYATAVPVRGQSVLSLVEAADRALYRAKRLGRDRVEAAASLVSRLDDAGGGEVAPA</sequence>
<feature type="transmembrane region" description="Helical" evidence="8">
    <location>
        <begin position="206"/>
        <end position="225"/>
    </location>
</feature>
<evidence type="ECO:0000256" key="4">
    <source>
        <dbReference type="ARBA" id="ARBA00022692"/>
    </source>
</evidence>
<evidence type="ECO:0000256" key="8">
    <source>
        <dbReference type="SAM" id="Phobius"/>
    </source>
</evidence>
<feature type="domain" description="GGDEF" evidence="9">
    <location>
        <begin position="365"/>
        <end position="501"/>
    </location>
</feature>
<evidence type="ECO:0000313" key="10">
    <source>
        <dbReference type="EMBL" id="SFS20639.1"/>
    </source>
</evidence>
<feature type="transmembrane region" description="Helical" evidence="8">
    <location>
        <begin position="50"/>
        <end position="69"/>
    </location>
</feature>
<feature type="transmembrane region" description="Helical" evidence="8">
    <location>
        <begin position="286"/>
        <end position="307"/>
    </location>
</feature>
<feature type="transmembrane region" description="Helical" evidence="8">
    <location>
        <begin position="175"/>
        <end position="194"/>
    </location>
</feature>
<dbReference type="InterPro" id="IPR000160">
    <property type="entry name" value="GGDEF_dom"/>
</dbReference>
<dbReference type="GO" id="GO:0052621">
    <property type="term" value="F:diguanylate cyclase activity"/>
    <property type="evidence" value="ECO:0007669"/>
    <property type="project" value="UniProtKB-EC"/>
</dbReference>
<keyword evidence="6 8" id="KW-0472">Membrane</keyword>
<reference evidence="10 11" key="1">
    <citation type="submission" date="2016-10" db="EMBL/GenBank/DDBJ databases">
        <authorList>
            <person name="de Groot N.N."/>
        </authorList>
    </citation>
    <scope>NUCLEOTIDE SEQUENCE [LARGE SCALE GENOMIC DNA]</scope>
    <source>
        <strain evidence="10 11">DSM 21001</strain>
    </source>
</reference>
<dbReference type="InterPro" id="IPR007895">
    <property type="entry name" value="MASE1"/>
</dbReference>
<dbReference type="EC" id="2.7.7.65" evidence="2"/>
<dbReference type="GO" id="GO:0043709">
    <property type="term" value="P:cell adhesion involved in single-species biofilm formation"/>
    <property type="evidence" value="ECO:0007669"/>
    <property type="project" value="TreeGrafter"/>
</dbReference>
<keyword evidence="3" id="KW-1003">Cell membrane</keyword>
<keyword evidence="4 8" id="KW-0812">Transmembrane</keyword>
<protein>
    <recommendedName>
        <fullName evidence="2">diguanylate cyclase</fullName>
        <ecNumber evidence="2">2.7.7.65</ecNumber>
    </recommendedName>
</protein>
<dbReference type="FunFam" id="3.30.70.270:FF:000001">
    <property type="entry name" value="Diguanylate cyclase domain protein"/>
    <property type="match status" value="1"/>
</dbReference>